<dbReference type="GO" id="GO:0045944">
    <property type="term" value="P:positive regulation of transcription by RNA polymerase II"/>
    <property type="evidence" value="ECO:0007669"/>
    <property type="project" value="TreeGrafter"/>
</dbReference>
<keyword evidence="2" id="KW-0963">Cytoplasm</keyword>
<evidence type="ECO:0000313" key="5">
    <source>
        <dbReference type="Proteomes" id="UP000285060"/>
    </source>
</evidence>
<gene>
    <name evidence="4" type="ORF">DYB32_009563</name>
</gene>
<dbReference type="VEuPathDB" id="FungiDB:H310_01471"/>
<feature type="compositionally biased region" description="Polar residues" evidence="3">
    <location>
        <begin position="124"/>
        <end position="133"/>
    </location>
</feature>
<evidence type="ECO:0000313" key="4">
    <source>
        <dbReference type="EMBL" id="RHY22225.1"/>
    </source>
</evidence>
<accession>A0A418AI38</accession>
<dbReference type="InterPro" id="IPR039739">
    <property type="entry name" value="MAG2/RNF10"/>
</dbReference>
<dbReference type="GO" id="GO:0005737">
    <property type="term" value="C:cytoplasm"/>
    <property type="evidence" value="ECO:0007669"/>
    <property type="project" value="UniProtKB-SubCell"/>
</dbReference>
<proteinExistence type="predicted"/>
<dbReference type="Proteomes" id="UP000285060">
    <property type="component" value="Unassembled WGS sequence"/>
</dbReference>
<dbReference type="AlphaFoldDB" id="A0A418AI38"/>
<evidence type="ECO:0000256" key="2">
    <source>
        <dbReference type="ARBA" id="ARBA00022490"/>
    </source>
</evidence>
<organism evidence="4 5">
    <name type="scientific">Aphanomyces invadans</name>
    <dbReference type="NCBI Taxonomy" id="157072"/>
    <lineage>
        <taxon>Eukaryota</taxon>
        <taxon>Sar</taxon>
        <taxon>Stramenopiles</taxon>
        <taxon>Oomycota</taxon>
        <taxon>Saprolegniomycetes</taxon>
        <taxon>Saprolegniales</taxon>
        <taxon>Verrucalvaceae</taxon>
        <taxon>Aphanomyces</taxon>
    </lineage>
</organism>
<name>A0A418AI38_9STRA</name>
<keyword evidence="5" id="KW-1185">Reference proteome</keyword>
<dbReference type="PANTHER" id="PTHR12983:SF9">
    <property type="entry name" value="E3 UBIQUITIN-PROTEIN LIGASE RNF10"/>
    <property type="match status" value="1"/>
</dbReference>
<dbReference type="EMBL" id="QUSY01002152">
    <property type="protein sequence ID" value="RHY22225.1"/>
    <property type="molecule type" value="Genomic_DNA"/>
</dbReference>
<evidence type="ECO:0000256" key="1">
    <source>
        <dbReference type="ARBA" id="ARBA00004496"/>
    </source>
</evidence>
<sequence length="170" mass="18773">MRALTRELGHDNSFPHGMTATVLEIEHVVMNDDVRKRFRYMAHLPSHCDLFLVGVDLTGIISPDTQNHFQAEFKKRERAPLKCVLCCSWRNDAHYPQLHNVAVGAPPDDDGTDELERSDATDESPYNSPFASVTTNQGYDPAFNLGGQDDTAAASPGWPNVGSAMAVLFN</sequence>
<dbReference type="PANTHER" id="PTHR12983">
    <property type="entry name" value="RING FINGER 10 FAMILY MEMBER"/>
    <property type="match status" value="1"/>
</dbReference>
<feature type="region of interest" description="Disordered" evidence="3">
    <location>
        <begin position="101"/>
        <end position="133"/>
    </location>
</feature>
<dbReference type="GO" id="GO:0000976">
    <property type="term" value="F:transcription cis-regulatory region binding"/>
    <property type="evidence" value="ECO:0007669"/>
    <property type="project" value="TreeGrafter"/>
</dbReference>
<reference evidence="4 5" key="1">
    <citation type="submission" date="2018-08" db="EMBL/GenBank/DDBJ databases">
        <title>Aphanomyces genome sequencing and annotation.</title>
        <authorList>
            <person name="Minardi D."/>
            <person name="Oidtmann B."/>
            <person name="Van Der Giezen M."/>
            <person name="Studholme D.J."/>
        </authorList>
    </citation>
    <scope>NUCLEOTIDE SEQUENCE [LARGE SCALE GENOMIC DNA]</scope>
    <source>
        <strain evidence="4 5">NJM0002</strain>
    </source>
</reference>
<evidence type="ECO:0000256" key="3">
    <source>
        <dbReference type="SAM" id="MobiDB-lite"/>
    </source>
</evidence>
<comment type="subcellular location">
    <subcellularLocation>
        <location evidence="1">Cytoplasm</location>
    </subcellularLocation>
</comment>
<protein>
    <submittedName>
        <fullName evidence="4">Uncharacterized protein</fullName>
    </submittedName>
</protein>
<comment type="caution">
    <text evidence="4">The sequence shown here is derived from an EMBL/GenBank/DDBJ whole genome shotgun (WGS) entry which is preliminary data.</text>
</comment>